<dbReference type="PANTHER" id="PTHR30419">
    <property type="entry name" value="HTH-TYPE TRANSCRIPTIONAL REGULATOR YBHD"/>
    <property type="match status" value="1"/>
</dbReference>
<evidence type="ECO:0000256" key="3">
    <source>
        <dbReference type="ARBA" id="ARBA00023125"/>
    </source>
</evidence>
<dbReference type="Gene3D" id="3.40.190.290">
    <property type="match status" value="1"/>
</dbReference>
<reference evidence="6 7" key="1">
    <citation type="submission" date="2020-07" db="EMBL/GenBank/DDBJ databases">
        <title>Genomic Encyclopedia of Type Strains, Phase IV (KMG-V): Genome sequencing to study the core and pangenomes of soil and plant-associated prokaryotes.</title>
        <authorList>
            <person name="Whitman W."/>
        </authorList>
    </citation>
    <scope>NUCLEOTIDE SEQUENCE [LARGE SCALE GENOMIC DNA]</scope>
    <source>
        <strain evidence="6 7">AN3</strain>
    </source>
</reference>
<comment type="similarity">
    <text evidence="1">Belongs to the LysR transcriptional regulatory family.</text>
</comment>
<dbReference type="RefSeq" id="WP_182550342.1">
    <property type="nucleotide sequence ID" value="NZ_JACGXN010000005.1"/>
</dbReference>
<feature type="domain" description="HTH lysR-type" evidence="5">
    <location>
        <begin position="1"/>
        <end position="58"/>
    </location>
</feature>
<dbReference type="SUPFAM" id="SSF46785">
    <property type="entry name" value="Winged helix' DNA-binding domain"/>
    <property type="match status" value="1"/>
</dbReference>
<dbReference type="EMBL" id="JACGXN010000005">
    <property type="protein sequence ID" value="MBA8879693.1"/>
    <property type="molecule type" value="Genomic_DNA"/>
</dbReference>
<keyword evidence="7" id="KW-1185">Reference proteome</keyword>
<keyword evidence="3 6" id="KW-0238">DNA-binding</keyword>
<dbReference type="InterPro" id="IPR036388">
    <property type="entry name" value="WH-like_DNA-bd_sf"/>
</dbReference>
<comment type="caution">
    <text evidence="6">The sequence shown here is derived from an EMBL/GenBank/DDBJ whole genome shotgun (WGS) entry which is preliminary data.</text>
</comment>
<proteinExistence type="inferred from homology"/>
<dbReference type="AlphaFoldDB" id="A0A839EHE6"/>
<dbReference type="Pfam" id="PF00126">
    <property type="entry name" value="HTH_1"/>
    <property type="match status" value="1"/>
</dbReference>
<evidence type="ECO:0000256" key="2">
    <source>
        <dbReference type="ARBA" id="ARBA00023015"/>
    </source>
</evidence>
<dbReference type="GO" id="GO:0003677">
    <property type="term" value="F:DNA binding"/>
    <property type="evidence" value="ECO:0007669"/>
    <property type="project" value="UniProtKB-KW"/>
</dbReference>
<dbReference type="Proteomes" id="UP000549052">
    <property type="component" value="Unassembled WGS sequence"/>
</dbReference>
<accession>A0A839EHE6</accession>
<evidence type="ECO:0000313" key="7">
    <source>
        <dbReference type="Proteomes" id="UP000549052"/>
    </source>
</evidence>
<dbReference type="InterPro" id="IPR000847">
    <property type="entry name" value="LysR_HTH_N"/>
</dbReference>
<evidence type="ECO:0000256" key="1">
    <source>
        <dbReference type="ARBA" id="ARBA00009437"/>
    </source>
</evidence>
<organism evidence="6 7">
    <name type="scientific">Phyllobacterium myrsinacearum</name>
    <dbReference type="NCBI Taxonomy" id="28101"/>
    <lineage>
        <taxon>Bacteria</taxon>
        <taxon>Pseudomonadati</taxon>
        <taxon>Pseudomonadota</taxon>
        <taxon>Alphaproteobacteria</taxon>
        <taxon>Hyphomicrobiales</taxon>
        <taxon>Phyllobacteriaceae</taxon>
        <taxon>Phyllobacterium</taxon>
    </lineage>
</organism>
<dbReference type="PROSITE" id="PS50931">
    <property type="entry name" value="HTH_LYSR"/>
    <property type="match status" value="1"/>
</dbReference>
<dbReference type="InterPro" id="IPR036390">
    <property type="entry name" value="WH_DNA-bd_sf"/>
</dbReference>
<gene>
    <name evidence="6" type="ORF">FHW16_003412</name>
</gene>
<evidence type="ECO:0000259" key="5">
    <source>
        <dbReference type="PROSITE" id="PS50931"/>
    </source>
</evidence>
<sequence>MQSTGLRYFLEVARSGSIADASVRLNVAGSAISRQIAKLERELGVELFERRPRGMVPSAAGEVLAAHARRTTLDAERVITDIRELQGPHRGFVRLASYEGFAVDILPEAIAKFRREYPGVRFHLWVGSSIEIVRLIHDGEADIGTTFNYAPPRGVKIEQIIRRPMHALIPRHHPLAGHMSVTMAETLPYAVALPDKDRTQRHLIDTAFAMQGLTIDPVLSTNSISALRRFADAEGCIHFSSAIRVPGRVEVGEYIAIPVSDDVMTDSVLQILTMEGRVLPAVVQTFLNQLLTDISITHQK</sequence>
<name>A0A839EHE6_9HYPH</name>
<evidence type="ECO:0000313" key="6">
    <source>
        <dbReference type="EMBL" id="MBA8879693.1"/>
    </source>
</evidence>
<dbReference type="GO" id="GO:0003700">
    <property type="term" value="F:DNA-binding transcription factor activity"/>
    <property type="evidence" value="ECO:0007669"/>
    <property type="project" value="InterPro"/>
</dbReference>
<protein>
    <submittedName>
        <fullName evidence="6">DNA-binding transcriptional LysR family regulator</fullName>
    </submittedName>
</protein>
<dbReference type="GO" id="GO:0005829">
    <property type="term" value="C:cytosol"/>
    <property type="evidence" value="ECO:0007669"/>
    <property type="project" value="TreeGrafter"/>
</dbReference>
<dbReference type="FunFam" id="1.10.10.10:FF:000001">
    <property type="entry name" value="LysR family transcriptional regulator"/>
    <property type="match status" value="1"/>
</dbReference>
<dbReference type="InterPro" id="IPR005119">
    <property type="entry name" value="LysR_subst-bd"/>
</dbReference>
<keyword evidence="4" id="KW-0804">Transcription</keyword>
<dbReference type="Pfam" id="PF03466">
    <property type="entry name" value="LysR_substrate"/>
    <property type="match status" value="1"/>
</dbReference>
<keyword evidence="2" id="KW-0805">Transcription regulation</keyword>
<dbReference type="Gene3D" id="1.10.10.10">
    <property type="entry name" value="Winged helix-like DNA-binding domain superfamily/Winged helix DNA-binding domain"/>
    <property type="match status" value="1"/>
</dbReference>
<dbReference type="SUPFAM" id="SSF53850">
    <property type="entry name" value="Periplasmic binding protein-like II"/>
    <property type="match status" value="1"/>
</dbReference>
<dbReference type="PANTHER" id="PTHR30419:SF8">
    <property type="entry name" value="NITROGEN ASSIMILATION TRANSCRIPTIONAL ACTIVATOR-RELATED"/>
    <property type="match status" value="1"/>
</dbReference>
<dbReference type="InterPro" id="IPR050950">
    <property type="entry name" value="HTH-type_LysR_regulators"/>
</dbReference>
<evidence type="ECO:0000256" key="4">
    <source>
        <dbReference type="ARBA" id="ARBA00023163"/>
    </source>
</evidence>